<dbReference type="GO" id="GO:0005975">
    <property type="term" value="P:carbohydrate metabolic process"/>
    <property type="evidence" value="ECO:0007669"/>
    <property type="project" value="InterPro"/>
</dbReference>
<dbReference type="GO" id="GO:0005576">
    <property type="term" value="C:extracellular region"/>
    <property type="evidence" value="ECO:0007669"/>
    <property type="project" value="InterPro"/>
</dbReference>
<dbReference type="Proteomes" id="UP000381260">
    <property type="component" value="Chromosome"/>
</dbReference>
<dbReference type="RefSeq" id="WP_153859012.1">
    <property type="nucleotide sequence ID" value="NZ_CP045913.1"/>
</dbReference>
<dbReference type="PANTHER" id="PTHR34823">
    <property type="entry name" value="GLCNAC-BINDING PROTEIN A"/>
    <property type="match status" value="1"/>
</dbReference>
<protein>
    <recommendedName>
        <fullName evidence="4">Chitin-binding type-3 domain-containing protein</fullName>
    </recommendedName>
</protein>
<evidence type="ECO:0000313" key="5">
    <source>
        <dbReference type="EMBL" id="QGH61980.1"/>
    </source>
</evidence>
<evidence type="ECO:0000313" key="6">
    <source>
        <dbReference type="Proteomes" id="UP000381260"/>
    </source>
</evidence>
<evidence type="ECO:0000256" key="3">
    <source>
        <dbReference type="SAM" id="SignalP"/>
    </source>
</evidence>
<dbReference type="SMART" id="SM00495">
    <property type="entry name" value="ChtBD3"/>
    <property type="match status" value="1"/>
</dbReference>
<feature type="chain" id="PRO_5024407834" description="Chitin-binding type-3 domain-containing protein" evidence="3">
    <location>
        <begin position="29"/>
        <end position="486"/>
    </location>
</feature>
<organism evidence="5 6">
    <name type="scientific">Serratia proteamaculans</name>
    <dbReference type="NCBI Taxonomy" id="28151"/>
    <lineage>
        <taxon>Bacteria</taxon>
        <taxon>Pseudomonadati</taxon>
        <taxon>Pseudomonadota</taxon>
        <taxon>Gammaproteobacteria</taxon>
        <taxon>Enterobacterales</taxon>
        <taxon>Yersiniaceae</taxon>
        <taxon>Serratia</taxon>
    </lineage>
</organism>
<evidence type="ECO:0000259" key="4">
    <source>
        <dbReference type="SMART" id="SM00495"/>
    </source>
</evidence>
<dbReference type="GO" id="GO:0030246">
    <property type="term" value="F:carbohydrate binding"/>
    <property type="evidence" value="ECO:0007669"/>
    <property type="project" value="InterPro"/>
</dbReference>
<name>A0A5Q2VD07_SERPR</name>
<proteinExistence type="predicted"/>
<dbReference type="SUPFAM" id="SSF51055">
    <property type="entry name" value="Carbohydrate binding domain"/>
    <property type="match status" value="1"/>
</dbReference>
<dbReference type="AlphaFoldDB" id="A0A5Q2VD07"/>
<dbReference type="EMBL" id="CP045913">
    <property type="protein sequence ID" value="QGH61980.1"/>
    <property type="molecule type" value="Genomic_DNA"/>
</dbReference>
<dbReference type="InterPro" id="IPR003610">
    <property type="entry name" value="CBM5/12"/>
</dbReference>
<dbReference type="Gene3D" id="2.60.40.10">
    <property type="entry name" value="Immunoglobulins"/>
    <property type="match status" value="2"/>
</dbReference>
<evidence type="ECO:0000256" key="1">
    <source>
        <dbReference type="ARBA" id="ARBA00022729"/>
    </source>
</evidence>
<accession>A0A5Q2VD07</accession>
<dbReference type="Gene3D" id="2.70.50.50">
    <property type="entry name" value="chitin-binding protein cbp21"/>
    <property type="match status" value="1"/>
</dbReference>
<dbReference type="InterPro" id="IPR051024">
    <property type="entry name" value="GlcNAc_Chitin_IntDeg"/>
</dbReference>
<dbReference type="Gene3D" id="2.10.10.20">
    <property type="entry name" value="Carbohydrate-binding module superfamily 5/12"/>
    <property type="match status" value="1"/>
</dbReference>
<dbReference type="InterPro" id="IPR004302">
    <property type="entry name" value="Cellulose/chitin-bd_N"/>
</dbReference>
<feature type="domain" description="Chitin-binding type-3" evidence="4">
    <location>
        <begin position="430"/>
        <end position="476"/>
    </location>
</feature>
<gene>
    <name evidence="5" type="ORF">GHV41_14605</name>
</gene>
<dbReference type="InterPro" id="IPR013783">
    <property type="entry name" value="Ig-like_fold"/>
</dbReference>
<keyword evidence="2" id="KW-0378">Hydrolase</keyword>
<dbReference type="PANTHER" id="PTHR34823:SF1">
    <property type="entry name" value="CHITIN-BINDING TYPE-4 DOMAIN-CONTAINING PROTEIN"/>
    <property type="match status" value="1"/>
</dbReference>
<sequence>MMKKSTIRLLPLAIAMVMGSAYSSAASAHGYIFEPPSRVKWLYDNGYSSQVAWNPQGVEGFKYPLGSTTEGPTSTSIGVEFPPDSGMIPTGGALNASNYKFMNNEFSLPSGWHENNIKAGKYTFKWTFTAPHDTTYFAYFMTKQDWAKNGRPQTLTRNMFEDEPFCRIDGKGLTSASFKSQDCIIPERKGSQKIYAIWRVANTDKAFYQIIDVKFDGGATDPDEVQVPAASVKYLTNILSTSPVTLDGSASSGNKLSYQWQVITHADKVTLQGAATSKANISLKAVAGSDFDVKVRLTVENSKGTNSKDITMKAKKQGDINLPVAVAGKDFKVEEQAVSAGYALDGSASKNADSYKWTIVKGAGDFWLQEKGGNPWVSVVNDVKARALIPAGKTGQVTYRLTVAKNGKTSSDDITVTVTKKESPQPEPGDKAWDRNVTYAAPCSTVTYNGSTWLNGWNTRGNTPGTDGEWGVWRKLGAANMHAACK</sequence>
<evidence type="ECO:0000256" key="2">
    <source>
        <dbReference type="ARBA" id="ARBA00022801"/>
    </source>
</evidence>
<dbReference type="Pfam" id="PF03067">
    <property type="entry name" value="LPMO_10"/>
    <property type="match status" value="1"/>
</dbReference>
<feature type="signal peptide" evidence="3">
    <location>
        <begin position="1"/>
        <end position="28"/>
    </location>
</feature>
<keyword evidence="1 3" id="KW-0732">Signal</keyword>
<dbReference type="InterPro" id="IPR036573">
    <property type="entry name" value="CBM_sf_5/12"/>
</dbReference>
<dbReference type="GO" id="GO:0004553">
    <property type="term" value="F:hydrolase activity, hydrolyzing O-glycosyl compounds"/>
    <property type="evidence" value="ECO:0007669"/>
    <property type="project" value="InterPro"/>
</dbReference>
<dbReference type="CDD" id="cd12215">
    <property type="entry name" value="ChiC_BD"/>
    <property type="match status" value="1"/>
</dbReference>
<dbReference type="CDD" id="cd21177">
    <property type="entry name" value="LPMO_AA10"/>
    <property type="match status" value="1"/>
</dbReference>
<dbReference type="InterPro" id="IPR014756">
    <property type="entry name" value="Ig_E-set"/>
</dbReference>
<reference evidence="5 6" key="1">
    <citation type="submission" date="2019-11" db="EMBL/GenBank/DDBJ databases">
        <title>The Phosphoenolpyruvate Phosphotransferase System Regulates Serratia proteamaculans 336X Biofilm Formation and Wheat Roots colonization.</title>
        <authorList>
            <person name="Liu F."/>
        </authorList>
    </citation>
    <scope>NUCLEOTIDE SEQUENCE [LARGE SCALE GENOMIC DNA]</scope>
    <source>
        <strain evidence="5 6">336X</strain>
    </source>
</reference>
<dbReference type="SUPFAM" id="SSF81296">
    <property type="entry name" value="E set domains"/>
    <property type="match status" value="1"/>
</dbReference>